<dbReference type="OrthoDB" id="8233337at2"/>
<dbReference type="KEGG" id="pswu:SY83_04870"/>
<evidence type="ECO:0000313" key="2">
    <source>
        <dbReference type="Proteomes" id="UP000076927"/>
    </source>
</evidence>
<dbReference type="RefSeq" id="WP_068604773.1">
    <property type="nucleotide sequence ID" value="NZ_CP011388.1"/>
</dbReference>
<sequence>MNVIEQRSRLQATLRGLREGKLKVGFLGTSITDARVNHNWPEAVMRWFSTAYPHVKFQIENAAIAGTGSELAVFRAKRDITDQACDLVFVEYAVNDPADSGERRIKVRESLLRQLMKSDCDIVLVYTFHQSMYGDMAKGNVPDTVAEFERLAEHYRLNTVWMSLHAIQQVKFGLMRWEEWLPDGLHPTERGSLAYAESVIEFLKQALRSEESYRLPAAREGKTTEPLIPGVWEEIHLLPLEQLSTEGPWLLRNWPQLPWIHELLETSAIGAKVTIPFEGRGIALGFDFGFYSAEFRYALDGGEWLYSNRERPYWYPDTGLFIVNTLFDDLPVGPHELSVEVIHGDSENCKGTRFRLAFAAEIR</sequence>
<protein>
    <recommendedName>
        <fullName evidence="3">SGNH hydrolase-type esterase domain-containing protein</fullName>
    </recommendedName>
</protein>
<dbReference type="EMBL" id="CP011388">
    <property type="protein sequence ID" value="ANE45741.1"/>
    <property type="molecule type" value="Genomic_DNA"/>
</dbReference>
<keyword evidence="2" id="KW-1185">Reference proteome</keyword>
<dbReference type="PANTHER" id="PTHR34407:SF1">
    <property type="entry name" value="SGNH HYDROLASE-TYPE ESTERASE DOMAIN-CONTAINING PROTEIN"/>
    <property type="match status" value="1"/>
</dbReference>
<dbReference type="InterPro" id="IPR036514">
    <property type="entry name" value="SGNH_hydro_sf"/>
</dbReference>
<dbReference type="CDD" id="cd00229">
    <property type="entry name" value="SGNH_hydrolase"/>
    <property type="match status" value="1"/>
</dbReference>
<dbReference type="Gene3D" id="3.40.50.1110">
    <property type="entry name" value="SGNH hydrolase"/>
    <property type="match status" value="1"/>
</dbReference>
<dbReference type="PATRIC" id="fig|1178515.4.peg.986"/>
<organism evidence="1 2">
    <name type="scientific">Paenibacillus swuensis</name>
    <dbReference type="NCBI Taxonomy" id="1178515"/>
    <lineage>
        <taxon>Bacteria</taxon>
        <taxon>Bacillati</taxon>
        <taxon>Bacillota</taxon>
        <taxon>Bacilli</taxon>
        <taxon>Bacillales</taxon>
        <taxon>Paenibacillaceae</taxon>
        <taxon>Paenibacillus</taxon>
    </lineage>
</organism>
<name>A0A172TFC4_9BACL</name>
<dbReference type="PANTHER" id="PTHR34407">
    <property type="entry name" value="EXPRESSED PROTEIN"/>
    <property type="match status" value="1"/>
</dbReference>
<accession>A0A172TFC4</accession>
<evidence type="ECO:0000313" key="1">
    <source>
        <dbReference type="EMBL" id="ANE45741.1"/>
    </source>
</evidence>
<dbReference type="STRING" id="1178515.SY83_04870"/>
<gene>
    <name evidence="1" type="ORF">SY83_04870</name>
</gene>
<reference evidence="1 2" key="1">
    <citation type="submission" date="2015-01" db="EMBL/GenBank/DDBJ databases">
        <title>Paenibacillus swuensis/DY6/whole genome sequencing.</title>
        <authorList>
            <person name="Kim M.K."/>
            <person name="Srinivasan S."/>
            <person name="Lee J.-J."/>
        </authorList>
    </citation>
    <scope>NUCLEOTIDE SEQUENCE [LARGE SCALE GENOMIC DNA]</scope>
    <source>
        <strain evidence="1 2">DY6</strain>
    </source>
</reference>
<dbReference type="AlphaFoldDB" id="A0A172TFC4"/>
<dbReference type="SUPFAM" id="SSF52266">
    <property type="entry name" value="SGNH hydrolase"/>
    <property type="match status" value="1"/>
</dbReference>
<evidence type="ECO:0008006" key="3">
    <source>
        <dbReference type="Google" id="ProtNLM"/>
    </source>
</evidence>
<proteinExistence type="predicted"/>
<dbReference type="Proteomes" id="UP000076927">
    <property type="component" value="Chromosome"/>
</dbReference>